<gene>
    <name evidence="4" type="ORF">IEQ34_004899</name>
</gene>
<protein>
    <recommendedName>
        <fullName evidence="3">RING-type domain-containing protein</fullName>
    </recommendedName>
</protein>
<dbReference type="InterPro" id="IPR001841">
    <property type="entry name" value="Znf_RING"/>
</dbReference>
<dbReference type="FunFam" id="3.30.40.10:FF:000226">
    <property type="entry name" value="E3 ubiquitin ligase BIG BROTHER"/>
    <property type="match status" value="1"/>
</dbReference>
<dbReference type="PANTHER" id="PTHR46400:SF11">
    <property type="entry name" value="OS04G0571200 PROTEIN"/>
    <property type="match status" value="1"/>
</dbReference>
<dbReference type="PANTHER" id="PTHR46400">
    <property type="entry name" value="RING/U-BOX SUPERFAMILY PROTEIN"/>
    <property type="match status" value="1"/>
</dbReference>
<evidence type="ECO:0000313" key="5">
    <source>
        <dbReference type="Proteomes" id="UP000775213"/>
    </source>
</evidence>
<dbReference type="GO" id="GO:0016567">
    <property type="term" value="P:protein ubiquitination"/>
    <property type="evidence" value="ECO:0007669"/>
    <property type="project" value="InterPro"/>
</dbReference>
<feature type="region of interest" description="Disordered" evidence="2">
    <location>
        <begin position="105"/>
        <end position="139"/>
    </location>
</feature>
<keyword evidence="5" id="KW-1185">Reference proteome</keyword>
<reference evidence="4 5" key="1">
    <citation type="journal article" date="2021" name="Hortic Res">
        <title>Chromosome-scale assembly of the Dendrobium chrysotoxum genome enhances the understanding of orchid evolution.</title>
        <authorList>
            <person name="Zhang Y."/>
            <person name="Zhang G.Q."/>
            <person name="Zhang D."/>
            <person name="Liu X.D."/>
            <person name="Xu X.Y."/>
            <person name="Sun W.H."/>
            <person name="Yu X."/>
            <person name="Zhu X."/>
            <person name="Wang Z.W."/>
            <person name="Zhao X."/>
            <person name="Zhong W.Y."/>
            <person name="Chen H."/>
            <person name="Yin W.L."/>
            <person name="Huang T."/>
            <person name="Niu S.C."/>
            <person name="Liu Z.J."/>
        </authorList>
    </citation>
    <scope>NUCLEOTIDE SEQUENCE [LARGE SCALE GENOMIC DNA]</scope>
    <source>
        <strain evidence="4">Lindl</strain>
    </source>
</reference>
<feature type="domain" description="RING-type" evidence="3">
    <location>
        <begin position="250"/>
        <end position="291"/>
    </location>
</feature>
<dbReference type="AlphaFoldDB" id="A0AAV7H862"/>
<sequence length="297" mass="33071">MGAPRRSFISVQSFLARKGREVLIADKSQSPAILVVVISDCQPELEALEKRPSISIGGKKQMDIHYVQAPAPYSVEENFEGFFPDHDDLTLAELLQDQETVYQSLQKNPQTNTARPSNPIPREGPNDTQRHGNSSQTVNPEFQLAMDEIYARELQESEYQHAHTSLNGTSGAGTGPSTSSSRGNSSHNASTQITIEDDVDPDNMSYEELQSLGEAIGTKSRGLSDKLISYLPVSTYKTGLFQRRENHEECVICYMTYKNRDKLITLPCQHQYHKGCITKWLKINKACPVCNEGVFGS</sequence>
<dbReference type="PROSITE" id="PS50089">
    <property type="entry name" value="ZF_RING_2"/>
    <property type="match status" value="1"/>
</dbReference>
<feature type="region of interest" description="Disordered" evidence="2">
    <location>
        <begin position="164"/>
        <end position="190"/>
    </location>
</feature>
<dbReference type="GO" id="GO:0046621">
    <property type="term" value="P:negative regulation of organ growth"/>
    <property type="evidence" value="ECO:0007669"/>
    <property type="project" value="InterPro"/>
</dbReference>
<dbReference type="GO" id="GO:0008270">
    <property type="term" value="F:zinc ion binding"/>
    <property type="evidence" value="ECO:0007669"/>
    <property type="project" value="UniProtKB-KW"/>
</dbReference>
<evidence type="ECO:0000259" key="3">
    <source>
        <dbReference type="PROSITE" id="PS50089"/>
    </source>
</evidence>
<dbReference type="EMBL" id="JAGFBR010000006">
    <property type="protein sequence ID" value="KAH0464796.1"/>
    <property type="molecule type" value="Genomic_DNA"/>
</dbReference>
<dbReference type="GO" id="GO:0004842">
    <property type="term" value="F:ubiquitin-protein transferase activity"/>
    <property type="evidence" value="ECO:0007669"/>
    <property type="project" value="InterPro"/>
</dbReference>
<dbReference type="Proteomes" id="UP000775213">
    <property type="component" value="Unassembled WGS sequence"/>
</dbReference>
<keyword evidence="1" id="KW-0479">Metal-binding</keyword>
<dbReference type="InterPro" id="IPR013083">
    <property type="entry name" value="Znf_RING/FYVE/PHD"/>
</dbReference>
<keyword evidence="1" id="KW-0863">Zinc-finger</keyword>
<dbReference type="SUPFAM" id="SSF57850">
    <property type="entry name" value="RING/U-box"/>
    <property type="match status" value="1"/>
</dbReference>
<proteinExistence type="predicted"/>
<dbReference type="GO" id="GO:0031624">
    <property type="term" value="F:ubiquitin conjugating enzyme binding"/>
    <property type="evidence" value="ECO:0007669"/>
    <property type="project" value="TreeGrafter"/>
</dbReference>
<feature type="compositionally biased region" description="Low complexity" evidence="2">
    <location>
        <begin position="175"/>
        <end position="190"/>
    </location>
</feature>
<dbReference type="Gene3D" id="3.30.40.10">
    <property type="entry name" value="Zinc/RING finger domain, C3HC4 (zinc finger)"/>
    <property type="match status" value="1"/>
</dbReference>
<name>A0AAV7H862_DENCH</name>
<feature type="compositionally biased region" description="Polar residues" evidence="2">
    <location>
        <begin position="105"/>
        <end position="116"/>
    </location>
</feature>
<dbReference type="Pfam" id="PF13639">
    <property type="entry name" value="zf-RING_2"/>
    <property type="match status" value="1"/>
</dbReference>
<keyword evidence="1" id="KW-0862">Zinc</keyword>
<dbReference type="SMART" id="SM00184">
    <property type="entry name" value="RING"/>
    <property type="match status" value="1"/>
</dbReference>
<dbReference type="InterPro" id="IPR033276">
    <property type="entry name" value="BB"/>
</dbReference>
<comment type="caution">
    <text evidence="4">The sequence shown here is derived from an EMBL/GenBank/DDBJ whole genome shotgun (WGS) entry which is preliminary data.</text>
</comment>
<evidence type="ECO:0000256" key="1">
    <source>
        <dbReference type="PROSITE-ProRule" id="PRU00175"/>
    </source>
</evidence>
<evidence type="ECO:0000256" key="2">
    <source>
        <dbReference type="SAM" id="MobiDB-lite"/>
    </source>
</evidence>
<accession>A0AAV7H862</accession>
<organism evidence="4 5">
    <name type="scientific">Dendrobium chrysotoxum</name>
    <name type="common">Orchid</name>
    <dbReference type="NCBI Taxonomy" id="161865"/>
    <lineage>
        <taxon>Eukaryota</taxon>
        <taxon>Viridiplantae</taxon>
        <taxon>Streptophyta</taxon>
        <taxon>Embryophyta</taxon>
        <taxon>Tracheophyta</taxon>
        <taxon>Spermatophyta</taxon>
        <taxon>Magnoliopsida</taxon>
        <taxon>Liliopsida</taxon>
        <taxon>Asparagales</taxon>
        <taxon>Orchidaceae</taxon>
        <taxon>Epidendroideae</taxon>
        <taxon>Malaxideae</taxon>
        <taxon>Dendrobiinae</taxon>
        <taxon>Dendrobium</taxon>
    </lineage>
</organism>
<evidence type="ECO:0000313" key="4">
    <source>
        <dbReference type="EMBL" id="KAH0464796.1"/>
    </source>
</evidence>